<dbReference type="InterPro" id="IPR025619">
    <property type="entry name" value="YlzJ"/>
</dbReference>
<name>A0A0M0GHS9_SPOGL</name>
<dbReference type="PATRIC" id="fig|1459.3.peg.4649"/>
<organism evidence="1 2">
    <name type="scientific">Sporosarcina globispora</name>
    <name type="common">Bacillus globisporus</name>
    <dbReference type="NCBI Taxonomy" id="1459"/>
    <lineage>
        <taxon>Bacteria</taxon>
        <taxon>Bacillati</taxon>
        <taxon>Bacillota</taxon>
        <taxon>Bacilli</taxon>
        <taxon>Bacillales</taxon>
        <taxon>Caryophanaceae</taxon>
        <taxon>Sporosarcina</taxon>
    </lineage>
</organism>
<dbReference type="RefSeq" id="WP_053436420.1">
    <property type="nucleotide sequence ID" value="NZ_LGUF01000007.1"/>
</dbReference>
<dbReference type="Proteomes" id="UP000037109">
    <property type="component" value="Unassembled WGS sequence"/>
</dbReference>
<evidence type="ECO:0000313" key="1">
    <source>
        <dbReference type="EMBL" id="KON89032.1"/>
    </source>
</evidence>
<dbReference type="EMBL" id="LGUF01000007">
    <property type="protein sequence ID" value="KON89032.1"/>
    <property type="molecule type" value="Genomic_DNA"/>
</dbReference>
<dbReference type="OrthoDB" id="1683573at2"/>
<dbReference type="STRING" id="1459.AF332_21050"/>
<accession>A0A0M0GHS9</accession>
<sequence>MILYTMMPQELIYQNEHDDFGRQRIVSYEGIPLLVEMNAGQECRILRIMSSDPTHYMDERYTPGSMITLTQLS</sequence>
<evidence type="ECO:0000313" key="2">
    <source>
        <dbReference type="Proteomes" id="UP000037109"/>
    </source>
</evidence>
<proteinExistence type="predicted"/>
<protein>
    <submittedName>
        <fullName evidence="1">Ribonuclease</fullName>
    </submittedName>
</protein>
<comment type="caution">
    <text evidence="1">The sequence shown here is derived from an EMBL/GenBank/DDBJ whole genome shotgun (WGS) entry which is preliminary data.</text>
</comment>
<gene>
    <name evidence="1" type="ORF">AF332_21050</name>
</gene>
<keyword evidence="2" id="KW-1185">Reference proteome</keyword>
<dbReference type="Pfam" id="PF14035">
    <property type="entry name" value="YlzJ"/>
    <property type="match status" value="1"/>
</dbReference>
<reference evidence="2" key="1">
    <citation type="submission" date="2015-07" db="EMBL/GenBank/DDBJ databases">
        <title>Fjat-10036 dsm4.</title>
        <authorList>
            <person name="Liu B."/>
            <person name="Wang J."/>
            <person name="Zhu Y."/>
            <person name="Liu G."/>
            <person name="Chen Q."/>
            <person name="Chen Z."/>
            <person name="Lan J."/>
            <person name="Che J."/>
            <person name="Ge C."/>
            <person name="Shi H."/>
            <person name="Pan Z."/>
            <person name="Liu X."/>
        </authorList>
    </citation>
    <scope>NUCLEOTIDE SEQUENCE [LARGE SCALE GENOMIC DNA]</scope>
    <source>
        <strain evidence="2">DSM 4</strain>
    </source>
</reference>
<dbReference type="AlphaFoldDB" id="A0A0M0GHS9"/>